<feature type="compositionally biased region" description="Basic and acidic residues" evidence="5">
    <location>
        <begin position="580"/>
        <end position="594"/>
    </location>
</feature>
<name>A0ABR4PSJ2_9HELO</name>
<dbReference type="Proteomes" id="UP001629113">
    <property type="component" value="Unassembled WGS sequence"/>
</dbReference>
<feature type="region of interest" description="Disordered" evidence="5">
    <location>
        <begin position="623"/>
        <end position="649"/>
    </location>
</feature>
<evidence type="ECO:0000313" key="7">
    <source>
        <dbReference type="EMBL" id="KAL3426215.1"/>
    </source>
</evidence>
<dbReference type="InterPro" id="IPR051694">
    <property type="entry name" value="Immunoregulatory_rcpt-like"/>
</dbReference>
<evidence type="ECO:0000256" key="3">
    <source>
        <dbReference type="ARBA" id="ARBA00022989"/>
    </source>
</evidence>
<feature type="region of interest" description="Disordered" evidence="5">
    <location>
        <begin position="356"/>
        <end position="387"/>
    </location>
</feature>
<feature type="compositionally biased region" description="Low complexity" evidence="5">
    <location>
        <begin position="41"/>
        <end position="65"/>
    </location>
</feature>
<comment type="caution">
    <text evidence="7">The sequence shown here is derived from an EMBL/GenBank/DDBJ whole genome shotgun (WGS) entry which is preliminary data.</text>
</comment>
<evidence type="ECO:0000256" key="5">
    <source>
        <dbReference type="SAM" id="MobiDB-lite"/>
    </source>
</evidence>
<keyword evidence="2 6" id="KW-0812">Transmembrane</keyword>
<keyword evidence="4 6" id="KW-0472">Membrane</keyword>
<feature type="transmembrane region" description="Helical" evidence="6">
    <location>
        <begin position="262"/>
        <end position="284"/>
    </location>
</feature>
<protein>
    <submittedName>
        <fullName evidence="7">Uncharacterized protein</fullName>
    </submittedName>
</protein>
<proteinExistence type="predicted"/>
<evidence type="ECO:0000256" key="2">
    <source>
        <dbReference type="ARBA" id="ARBA00022692"/>
    </source>
</evidence>
<feature type="region of interest" description="Disordered" evidence="5">
    <location>
        <begin position="198"/>
        <end position="218"/>
    </location>
</feature>
<feature type="region of interest" description="Disordered" evidence="5">
    <location>
        <begin position="31"/>
        <end position="77"/>
    </location>
</feature>
<sequence>MATSANLPAGFSITTISGVRCTAVPRTATTLSGGAQTGAAKSTTETKISTTSTSITTESTPETTSSPPPPPTTSTTAAAVVNTQPPVIIPPAAVPTTLDQAPSSSATSTIASSVGVTLTSPPPAAITTAAPVEISSTFSTAISRPPDSPGPEISATALPITTPASPALLSTITPSTSPLPVALGDTLPSSSIAVVPTSFPSPSAGGSTTKRPDAESLTQQLSITRPAIATSSTGGDTKSSASSVSYLVGSESSGKAVQAGPIVGGVIGGLAGISLIAFLLFYLLRQRRKQRTGSLLTPLGTGRDSRFYEIDQGSLGPTKQSEKWRAEAGLQVEKIGGIMSVLRGKVSSLKTRVVGSRSDTPTVNLNRGQSQFLGSPFPQHSRSNSTASGASIYRLTVKDRVIDFAIRVREKLGGRSKEFDGPDSTARGGSEKQSSNIRSPKLPQLLKTDDRELHLNAKHRRASLTGRPSPSVSGLGSLDFGSSLDPFADPVNPFADPITQPKLSLSKENNYIADVRRSRGLSTDMTNQTNGTGIGTGAGGWRPPSAVPASRYPSTITPSRDSYRDTLYSTASSNARRGKGRSDPFDLERPELWRKPPPMPDARSSAAETASIIVGLERNSAVPPPLALNQTRGVDNAPPPRHASTGTYASKYSSGISLGGFGEPGPDIGSGSNSGASSLKEAGVDKYINKLERNSSVTSAVSSMGGVGKAR</sequence>
<keyword evidence="3 6" id="KW-1133">Transmembrane helix</keyword>
<evidence type="ECO:0000256" key="6">
    <source>
        <dbReference type="SAM" id="Phobius"/>
    </source>
</evidence>
<evidence type="ECO:0000313" key="8">
    <source>
        <dbReference type="Proteomes" id="UP001629113"/>
    </source>
</evidence>
<feature type="region of interest" description="Disordered" evidence="5">
    <location>
        <begin position="415"/>
        <end position="447"/>
    </location>
</feature>
<keyword evidence="8" id="KW-1185">Reference proteome</keyword>
<organism evidence="7 8">
    <name type="scientific">Phlyctema vagabunda</name>
    <dbReference type="NCBI Taxonomy" id="108571"/>
    <lineage>
        <taxon>Eukaryota</taxon>
        <taxon>Fungi</taxon>
        <taxon>Dikarya</taxon>
        <taxon>Ascomycota</taxon>
        <taxon>Pezizomycotina</taxon>
        <taxon>Leotiomycetes</taxon>
        <taxon>Helotiales</taxon>
        <taxon>Dermateaceae</taxon>
        <taxon>Phlyctema</taxon>
    </lineage>
</organism>
<evidence type="ECO:0000256" key="4">
    <source>
        <dbReference type="ARBA" id="ARBA00023136"/>
    </source>
</evidence>
<accession>A0ABR4PSJ2</accession>
<dbReference type="EMBL" id="JBFCZG010000002">
    <property type="protein sequence ID" value="KAL3426215.1"/>
    <property type="molecule type" value="Genomic_DNA"/>
</dbReference>
<feature type="region of interest" description="Disordered" evidence="5">
    <location>
        <begin position="659"/>
        <end position="678"/>
    </location>
</feature>
<feature type="compositionally biased region" description="Polar residues" evidence="5">
    <location>
        <begin position="357"/>
        <end position="387"/>
    </location>
</feature>
<feature type="region of interest" description="Disordered" evidence="5">
    <location>
        <begin position="522"/>
        <end position="603"/>
    </location>
</feature>
<feature type="compositionally biased region" description="Polar residues" evidence="5">
    <location>
        <begin position="198"/>
        <end position="209"/>
    </location>
</feature>
<comment type="subcellular location">
    <subcellularLocation>
        <location evidence="1">Membrane</location>
        <topology evidence="1">Single-pass membrane protein</topology>
    </subcellularLocation>
</comment>
<evidence type="ECO:0000256" key="1">
    <source>
        <dbReference type="ARBA" id="ARBA00004167"/>
    </source>
</evidence>
<dbReference type="PANTHER" id="PTHR15549">
    <property type="entry name" value="PAIRED IMMUNOGLOBULIN-LIKE TYPE 2 RECEPTOR"/>
    <property type="match status" value="1"/>
</dbReference>
<gene>
    <name evidence="7" type="ORF">PVAG01_03007</name>
</gene>
<reference evidence="7 8" key="1">
    <citation type="submission" date="2024-06" db="EMBL/GenBank/DDBJ databases">
        <title>Complete genome of Phlyctema vagabunda strain 19-DSS-EL-015.</title>
        <authorList>
            <person name="Fiorenzani C."/>
        </authorList>
    </citation>
    <scope>NUCLEOTIDE SEQUENCE [LARGE SCALE GENOMIC DNA]</scope>
    <source>
        <strain evidence="7 8">19-DSS-EL-015</strain>
    </source>
</reference>